<keyword evidence="1" id="KW-0732">Signal</keyword>
<organism evidence="2 3">
    <name type="scientific">Tetranychus urticae</name>
    <name type="common">Two-spotted spider mite</name>
    <dbReference type="NCBI Taxonomy" id="32264"/>
    <lineage>
        <taxon>Eukaryota</taxon>
        <taxon>Metazoa</taxon>
        <taxon>Ecdysozoa</taxon>
        <taxon>Arthropoda</taxon>
        <taxon>Chelicerata</taxon>
        <taxon>Arachnida</taxon>
        <taxon>Acari</taxon>
        <taxon>Acariformes</taxon>
        <taxon>Trombidiformes</taxon>
        <taxon>Prostigmata</taxon>
        <taxon>Eleutherengona</taxon>
        <taxon>Raphignathae</taxon>
        <taxon>Tetranychoidea</taxon>
        <taxon>Tetranychidae</taxon>
        <taxon>Tetranychus</taxon>
    </lineage>
</organism>
<dbReference type="AlphaFoldDB" id="T1KSL3"/>
<protein>
    <recommendedName>
        <fullName evidence="4">DOMON domain-containing protein</fullName>
    </recommendedName>
</protein>
<dbReference type="HOGENOM" id="CLU_111736_0_0_1"/>
<reference evidence="3" key="1">
    <citation type="submission" date="2011-08" db="EMBL/GenBank/DDBJ databases">
        <authorList>
            <person name="Rombauts S."/>
        </authorList>
    </citation>
    <scope>NUCLEOTIDE SEQUENCE</scope>
    <source>
        <strain evidence="3">London</strain>
    </source>
</reference>
<name>T1KSL3_TETUR</name>
<evidence type="ECO:0000256" key="1">
    <source>
        <dbReference type="SAM" id="SignalP"/>
    </source>
</evidence>
<evidence type="ECO:0008006" key="4">
    <source>
        <dbReference type="Google" id="ProtNLM"/>
    </source>
</evidence>
<sequence>MAKSTIFVLFALCSTILALPLTGKSTWGLGDIEYTYSIGFEIGQMNSQVGPFSLAVSILKKFGESTYACDTIHGLNGSTTFTGFSTHNYTVKTLMAFSDADAISFDWGDRVRFNRNIDDVNIQTAYLTEIAPNHLNITKKYCRTDIYPQNLGGNLGRVTLSLC</sequence>
<dbReference type="OrthoDB" id="10493877at2759"/>
<dbReference type="KEGG" id="tut:107367103"/>
<feature type="chain" id="PRO_5004581742" description="DOMON domain-containing protein" evidence="1">
    <location>
        <begin position="19"/>
        <end position="163"/>
    </location>
</feature>
<evidence type="ECO:0000313" key="2">
    <source>
        <dbReference type="EnsemblMetazoa" id="tetur20g00020.1"/>
    </source>
</evidence>
<gene>
    <name evidence="2" type="primary">107367103</name>
</gene>
<keyword evidence="3" id="KW-1185">Reference proteome</keyword>
<dbReference type="EMBL" id="CAEY01000504">
    <property type="status" value="NOT_ANNOTATED_CDS"/>
    <property type="molecule type" value="Genomic_DNA"/>
</dbReference>
<dbReference type="EnsemblMetazoa" id="tetur20g00020.1">
    <property type="protein sequence ID" value="tetur20g00020.1"/>
    <property type="gene ID" value="tetur20g00020"/>
</dbReference>
<reference evidence="2" key="2">
    <citation type="submission" date="2015-06" db="UniProtKB">
        <authorList>
            <consortium name="EnsemblMetazoa"/>
        </authorList>
    </citation>
    <scope>IDENTIFICATION</scope>
</reference>
<evidence type="ECO:0000313" key="3">
    <source>
        <dbReference type="Proteomes" id="UP000015104"/>
    </source>
</evidence>
<feature type="signal peptide" evidence="1">
    <location>
        <begin position="1"/>
        <end position="18"/>
    </location>
</feature>
<accession>T1KSL3</accession>
<proteinExistence type="predicted"/>
<dbReference type="Proteomes" id="UP000015104">
    <property type="component" value="Unassembled WGS sequence"/>
</dbReference>